<keyword evidence="5" id="KW-0539">Nucleus</keyword>
<dbReference type="InterPro" id="IPR001138">
    <property type="entry name" value="Zn2Cys6_DnaBD"/>
</dbReference>
<dbReference type="SUPFAM" id="SSF57701">
    <property type="entry name" value="Zn2/Cys6 DNA-binding domain"/>
    <property type="match status" value="1"/>
</dbReference>
<keyword evidence="4" id="KW-0804">Transcription</keyword>
<dbReference type="GO" id="GO:0005634">
    <property type="term" value="C:nucleus"/>
    <property type="evidence" value="ECO:0007669"/>
    <property type="project" value="UniProtKB-SubCell"/>
</dbReference>
<evidence type="ECO:0000256" key="3">
    <source>
        <dbReference type="ARBA" id="ARBA00023015"/>
    </source>
</evidence>
<dbReference type="InterPro" id="IPR050815">
    <property type="entry name" value="TF_fung"/>
</dbReference>
<feature type="non-terminal residue" evidence="7">
    <location>
        <position position="1"/>
    </location>
</feature>
<evidence type="ECO:0000313" key="8">
    <source>
        <dbReference type="Proteomes" id="UP000030669"/>
    </source>
</evidence>
<dbReference type="CDD" id="cd00067">
    <property type="entry name" value="GAL4"/>
    <property type="match status" value="1"/>
</dbReference>
<evidence type="ECO:0000313" key="7">
    <source>
        <dbReference type="EMBL" id="EPQ54965.1"/>
    </source>
</evidence>
<keyword evidence="2" id="KW-0479">Metal-binding</keyword>
<evidence type="ECO:0000256" key="5">
    <source>
        <dbReference type="ARBA" id="ARBA00023242"/>
    </source>
</evidence>
<dbReference type="GeneID" id="19305063"/>
<evidence type="ECO:0000259" key="6">
    <source>
        <dbReference type="PROSITE" id="PS50048"/>
    </source>
</evidence>
<dbReference type="Pfam" id="PF04082">
    <property type="entry name" value="Fungal_trans"/>
    <property type="match status" value="1"/>
</dbReference>
<dbReference type="AlphaFoldDB" id="S7RKS4"/>
<gene>
    <name evidence="7" type="ORF">GLOTRDRAFT_22167</name>
</gene>
<evidence type="ECO:0000256" key="1">
    <source>
        <dbReference type="ARBA" id="ARBA00004123"/>
    </source>
</evidence>
<feature type="non-terminal residue" evidence="7">
    <location>
        <position position="321"/>
    </location>
</feature>
<dbReference type="SMART" id="SM00066">
    <property type="entry name" value="GAL4"/>
    <property type="match status" value="1"/>
</dbReference>
<dbReference type="InterPro" id="IPR007219">
    <property type="entry name" value="XnlR_reg_dom"/>
</dbReference>
<evidence type="ECO:0000256" key="2">
    <source>
        <dbReference type="ARBA" id="ARBA00022723"/>
    </source>
</evidence>
<dbReference type="Pfam" id="PF00172">
    <property type="entry name" value="Zn_clus"/>
    <property type="match status" value="1"/>
</dbReference>
<keyword evidence="3" id="KW-0805">Transcription regulation</keyword>
<protein>
    <recommendedName>
        <fullName evidence="6">Zn(2)-C6 fungal-type domain-containing protein</fullName>
    </recommendedName>
</protein>
<dbReference type="PROSITE" id="PS50048">
    <property type="entry name" value="ZN2_CY6_FUNGAL_2"/>
    <property type="match status" value="1"/>
</dbReference>
<dbReference type="RefSeq" id="XP_007866071.1">
    <property type="nucleotide sequence ID" value="XM_007867880.1"/>
</dbReference>
<dbReference type="GO" id="GO:0000981">
    <property type="term" value="F:DNA-binding transcription factor activity, RNA polymerase II-specific"/>
    <property type="evidence" value="ECO:0007669"/>
    <property type="project" value="InterPro"/>
</dbReference>
<dbReference type="eggNOG" id="ENOG502QWTJ">
    <property type="taxonomic scope" value="Eukaryota"/>
</dbReference>
<dbReference type="OMA" id="QDSERHE"/>
<organism evidence="7 8">
    <name type="scientific">Gloeophyllum trabeum (strain ATCC 11539 / FP-39264 / Madison 617)</name>
    <name type="common">Brown rot fungus</name>
    <dbReference type="NCBI Taxonomy" id="670483"/>
    <lineage>
        <taxon>Eukaryota</taxon>
        <taxon>Fungi</taxon>
        <taxon>Dikarya</taxon>
        <taxon>Basidiomycota</taxon>
        <taxon>Agaricomycotina</taxon>
        <taxon>Agaricomycetes</taxon>
        <taxon>Gloeophyllales</taxon>
        <taxon>Gloeophyllaceae</taxon>
        <taxon>Gloeophyllum</taxon>
    </lineage>
</organism>
<evidence type="ECO:0000256" key="4">
    <source>
        <dbReference type="ARBA" id="ARBA00023163"/>
    </source>
</evidence>
<feature type="domain" description="Zn(2)-C6 fungal-type" evidence="6">
    <location>
        <begin position="11"/>
        <end position="43"/>
    </location>
</feature>
<dbReference type="GO" id="GO:0006351">
    <property type="term" value="P:DNA-templated transcription"/>
    <property type="evidence" value="ECO:0007669"/>
    <property type="project" value="InterPro"/>
</dbReference>
<reference evidence="7 8" key="1">
    <citation type="journal article" date="2012" name="Science">
        <title>The Paleozoic origin of enzymatic lignin decomposition reconstructed from 31 fungal genomes.</title>
        <authorList>
            <person name="Floudas D."/>
            <person name="Binder M."/>
            <person name="Riley R."/>
            <person name="Barry K."/>
            <person name="Blanchette R.A."/>
            <person name="Henrissat B."/>
            <person name="Martinez A.T."/>
            <person name="Otillar R."/>
            <person name="Spatafora J.W."/>
            <person name="Yadav J.S."/>
            <person name="Aerts A."/>
            <person name="Benoit I."/>
            <person name="Boyd A."/>
            <person name="Carlson A."/>
            <person name="Copeland A."/>
            <person name="Coutinho P.M."/>
            <person name="de Vries R.P."/>
            <person name="Ferreira P."/>
            <person name="Findley K."/>
            <person name="Foster B."/>
            <person name="Gaskell J."/>
            <person name="Glotzer D."/>
            <person name="Gorecki P."/>
            <person name="Heitman J."/>
            <person name="Hesse C."/>
            <person name="Hori C."/>
            <person name="Igarashi K."/>
            <person name="Jurgens J.A."/>
            <person name="Kallen N."/>
            <person name="Kersten P."/>
            <person name="Kohler A."/>
            <person name="Kuees U."/>
            <person name="Kumar T.K.A."/>
            <person name="Kuo A."/>
            <person name="LaButti K."/>
            <person name="Larrondo L.F."/>
            <person name="Lindquist E."/>
            <person name="Ling A."/>
            <person name="Lombard V."/>
            <person name="Lucas S."/>
            <person name="Lundell T."/>
            <person name="Martin R."/>
            <person name="McLaughlin D.J."/>
            <person name="Morgenstern I."/>
            <person name="Morin E."/>
            <person name="Murat C."/>
            <person name="Nagy L.G."/>
            <person name="Nolan M."/>
            <person name="Ohm R.A."/>
            <person name="Patyshakuliyeva A."/>
            <person name="Rokas A."/>
            <person name="Ruiz-Duenas F.J."/>
            <person name="Sabat G."/>
            <person name="Salamov A."/>
            <person name="Samejima M."/>
            <person name="Schmutz J."/>
            <person name="Slot J.C."/>
            <person name="St John F."/>
            <person name="Stenlid J."/>
            <person name="Sun H."/>
            <person name="Sun S."/>
            <person name="Syed K."/>
            <person name="Tsang A."/>
            <person name="Wiebenga A."/>
            <person name="Young D."/>
            <person name="Pisabarro A."/>
            <person name="Eastwood D.C."/>
            <person name="Martin F."/>
            <person name="Cullen D."/>
            <person name="Grigoriev I.V."/>
            <person name="Hibbett D.S."/>
        </authorList>
    </citation>
    <scope>NUCLEOTIDE SEQUENCE [LARGE SCALE GENOMIC DNA]</scope>
    <source>
        <strain evidence="7 8">ATCC 11539</strain>
    </source>
</reference>
<comment type="subcellular location">
    <subcellularLocation>
        <location evidence="1">Nucleus</location>
    </subcellularLocation>
</comment>
<dbReference type="InterPro" id="IPR036864">
    <property type="entry name" value="Zn2-C6_fun-type_DNA-bd_sf"/>
</dbReference>
<accession>S7RKS4</accession>
<dbReference type="Gene3D" id="4.10.240.10">
    <property type="entry name" value="Zn(2)-C6 fungal-type DNA-binding domain"/>
    <property type="match status" value="1"/>
</dbReference>
<dbReference type="PANTHER" id="PTHR47338:SF29">
    <property type="entry name" value="ZN(2)-C6 FUNGAL-TYPE DOMAIN-CONTAINING PROTEIN"/>
    <property type="match status" value="1"/>
</dbReference>
<dbReference type="GO" id="GO:0008270">
    <property type="term" value="F:zinc ion binding"/>
    <property type="evidence" value="ECO:0007669"/>
    <property type="project" value="InterPro"/>
</dbReference>
<proteinExistence type="predicted"/>
<dbReference type="PANTHER" id="PTHR47338">
    <property type="entry name" value="ZN(II)2CYS6 TRANSCRIPTION FACTOR (EUROFUNG)-RELATED"/>
    <property type="match status" value="1"/>
</dbReference>
<dbReference type="PROSITE" id="PS00463">
    <property type="entry name" value="ZN2_CY6_FUNGAL_1"/>
    <property type="match status" value="1"/>
</dbReference>
<sequence length="321" mass="35640">SSTAPLQRGKACLNCRKRKMKCDGARPVCGQCERAGREEDCEYADGGRTRTQMLQDTISELEARIEELENPGQPSTSLCLAAAGQYPYYAGVNPPAVQAGVTTGSGWWDYDEPPRHIARSLLETFLPHATQFGFFLDPRRFMSSTVLVSTLGQENRPLPALMTAVYLVGIRLSRSDEIRARETVFLARVRSQLGLVLSNLRPNQVMQAVQAEVILAHYLFYTGSIVEARYHTSAAVSLTMGYRLNKIHSLNDVVPNEFTLALPPAQDAIEEGERINGFWMVLVMDKAWAAALNLPSTTGTVENAISQIDTPWPWEVAEYEE</sequence>
<dbReference type="STRING" id="670483.S7RKS4"/>
<dbReference type="GO" id="GO:0003677">
    <property type="term" value="F:DNA binding"/>
    <property type="evidence" value="ECO:0007669"/>
    <property type="project" value="InterPro"/>
</dbReference>
<dbReference type="CDD" id="cd12148">
    <property type="entry name" value="fungal_TF_MHR"/>
    <property type="match status" value="1"/>
</dbReference>
<name>S7RKS4_GLOTA</name>
<keyword evidence="8" id="KW-1185">Reference proteome</keyword>
<dbReference type="OrthoDB" id="2309723at2759"/>
<dbReference type="EMBL" id="KB469302">
    <property type="protein sequence ID" value="EPQ54965.1"/>
    <property type="molecule type" value="Genomic_DNA"/>
</dbReference>
<dbReference type="Proteomes" id="UP000030669">
    <property type="component" value="Unassembled WGS sequence"/>
</dbReference>
<dbReference type="KEGG" id="gtr:GLOTRDRAFT_22167"/>
<dbReference type="HOGENOM" id="CLU_022337_1_1_1"/>